<dbReference type="Gene3D" id="3.40.50.150">
    <property type="entry name" value="Vaccinia Virus protein VP39"/>
    <property type="match status" value="1"/>
</dbReference>
<comment type="caution">
    <text evidence="1">The sequence shown here is derived from an EMBL/GenBank/DDBJ whole genome shotgun (WGS) entry which is preliminary data.</text>
</comment>
<dbReference type="EMBL" id="AANC01000006">
    <property type="protein sequence ID" value="EAQ49003.1"/>
    <property type="molecule type" value="Genomic_DNA"/>
</dbReference>
<dbReference type="InterPro" id="IPR029063">
    <property type="entry name" value="SAM-dependent_MTases_sf"/>
</dbReference>
<dbReference type="GO" id="GO:0008168">
    <property type="term" value="F:methyltransferase activity"/>
    <property type="evidence" value="ECO:0007669"/>
    <property type="project" value="UniProtKB-KW"/>
</dbReference>
<keyword evidence="2" id="KW-1185">Reference proteome</keyword>
<dbReference type="SUPFAM" id="SSF53335">
    <property type="entry name" value="S-adenosyl-L-methionine-dependent methyltransferases"/>
    <property type="match status" value="1"/>
</dbReference>
<accession>A3XN72</accession>
<dbReference type="STRING" id="398720.MED217_10652"/>
<protein>
    <submittedName>
        <fullName evidence="1">2-polyprenyl-3-methyl-5-hydroxy-6-metoxy-1, 4-benzoquinol methylase</fullName>
    </submittedName>
</protein>
<evidence type="ECO:0000313" key="1">
    <source>
        <dbReference type="EMBL" id="EAQ49003.1"/>
    </source>
</evidence>
<keyword evidence="1" id="KW-0808">Transferase</keyword>
<keyword evidence="1" id="KW-0489">Methyltransferase</keyword>
<name>A3XN72_LEEBM</name>
<dbReference type="AlphaFoldDB" id="A3XN72"/>
<organism evidence="1 2">
    <name type="scientific">Leeuwenhoekiella blandensis (strain CECT 7118 / CCUG 51940 / KCTC 22103 / MED217)</name>
    <name type="common">Flavobacterium sp. (strain MED217)</name>
    <dbReference type="NCBI Taxonomy" id="398720"/>
    <lineage>
        <taxon>Bacteria</taxon>
        <taxon>Pseudomonadati</taxon>
        <taxon>Bacteroidota</taxon>
        <taxon>Flavobacteriia</taxon>
        <taxon>Flavobacteriales</taxon>
        <taxon>Flavobacteriaceae</taxon>
        <taxon>Leeuwenhoekiella</taxon>
    </lineage>
</organism>
<dbReference type="RefSeq" id="WP_009780500.1">
    <property type="nucleotide sequence ID" value="NZ_CH672395.1"/>
</dbReference>
<sequence length="209" mass="24547">MSCPLCKHDSVYFGTYQGRIYNRCTFCASVFLDPNDLPSAKAEKKRYDKHENSLDNKGYLQFLEPLRNVIIKNESATQTGLDYGCGPNPVLSKLLKKEGFTVKQYDIYYHNEVSVLQETYDYIVCCEVIEHFHNPYEAFSQLKSLLKPKNSKLYCKTALLQPEQDFESWAYKNDFTHSFFYSEKALQFLKEEFQFSELVMQPDYFILET</sequence>
<dbReference type="eggNOG" id="COG2227">
    <property type="taxonomic scope" value="Bacteria"/>
</dbReference>
<dbReference type="OrthoDB" id="9816564at2"/>
<proteinExistence type="predicted"/>
<dbReference type="GO" id="GO:0032259">
    <property type="term" value="P:methylation"/>
    <property type="evidence" value="ECO:0007669"/>
    <property type="project" value="UniProtKB-KW"/>
</dbReference>
<reference evidence="1 2" key="1">
    <citation type="journal article" date="2007" name="Nature">
        <title>Light stimulates growth of proteorhodopsin-containing marine Flavobacteria.</title>
        <authorList>
            <person name="Gomez-Consarnau L."/>
            <person name="Gonzalez J.M."/>
            <person name="Coll-Llado M."/>
            <person name="Gourdon P."/>
            <person name="Pascher T."/>
            <person name="Neutze R."/>
            <person name="Pedros-Alio C."/>
            <person name="Pinhassi J."/>
        </authorList>
    </citation>
    <scope>NUCLEOTIDE SEQUENCE [LARGE SCALE GENOMIC DNA]</scope>
    <source>
        <strain evidence="1 2">MED217</strain>
    </source>
</reference>
<gene>
    <name evidence="1" type="ORF">MED217_10652</name>
</gene>
<dbReference type="Pfam" id="PF13489">
    <property type="entry name" value="Methyltransf_23"/>
    <property type="match status" value="1"/>
</dbReference>
<dbReference type="Proteomes" id="UP000001601">
    <property type="component" value="Unassembled WGS sequence"/>
</dbReference>
<dbReference type="HOGENOM" id="CLU_063353_0_0_10"/>
<evidence type="ECO:0000313" key="2">
    <source>
        <dbReference type="Proteomes" id="UP000001601"/>
    </source>
</evidence>